<dbReference type="GO" id="GO:0006259">
    <property type="term" value="P:DNA metabolic process"/>
    <property type="evidence" value="ECO:0007669"/>
    <property type="project" value="InterPro"/>
</dbReference>
<organism evidence="1 2">
    <name type="scientific">Arthrobacter phage Abidatro</name>
    <dbReference type="NCBI Taxonomy" id="2015853"/>
    <lineage>
        <taxon>Viruses</taxon>
        <taxon>Duplodnaviria</taxon>
        <taxon>Heunggongvirae</taxon>
        <taxon>Uroviricota</taxon>
        <taxon>Caudoviricetes</taxon>
        <taxon>Galaxyvirus</taxon>
        <taxon>Galaxyvirus abidatro</taxon>
    </lineage>
</organism>
<dbReference type="GO" id="GO:0003677">
    <property type="term" value="F:DNA binding"/>
    <property type="evidence" value="ECO:0007669"/>
    <property type="project" value="InterPro"/>
</dbReference>
<proteinExistence type="predicted"/>
<dbReference type="InterPro" id="IPR004590">
    <property type="entry name" value="ssDNA_annealing_RecT"/>
</dbReference>
<dbReference type="EMBL" id="MF140397">
    <property type="protein sequence ID" value="ASR83209.1"/>
    <property type="molecule type" value="Genomic_DNA"/>
</dbReference>
<gene>
    <name evidence="1" type="primary">39</name>
    <name evidence="1" type="ORF">SEA_ABIDATRO_39</name>
</gene>
<dbReference type="NCBIfam" id="TIGR00616">
    <property type="entry name" value="rect"/>
    <property type="match status" value="1"/>
</dbReference>
<keyword evidence="2" id="KW-1185">Reference proteome</keyword>
<evidence type="ECO:0000313" key="1">
    <source>
        <dbReference type="EMBL" id="ASR83209.1"/>
    </source>
</evidence>
<dbReference type="RefSeq" id="YP_009610259.1">
    <property type="nucleotide sequence ID" value="NC_042002.1"/>
</dbReference>
<dbReference type="OrthoDB" id="4770at10239"/>
<name>A0A222ZFV5_9CAUD</name>
<sequence length="266" mass="28325">MADLTKTANGADLAAAIGGKQAETGRATAFDLVKSMEAEFAKALPRHVPVEQFMRTAVTELRQNADLQRSTSESLLGAFLTAARLGLEVGGPMGEFYLTPRFAKLPGQDQKAWQVVPIVGYRGLVKLARNAGVGAVKAWVVYEGDHFVEGANSERGPFFDFHPVPGDPAGRKEVGVLAVARLSGGDVQHTYLTIEQVEKRKARGSAGDKGPWATDRAAMIRKSGIRALAGELPQSTLLALARVVDEEVQTYVPGSLVDVGTGELEA</sequence>
<evidence type="ECO:0000313" key="2">
    <source>
        <dbReference type="Proteomes" id="UP000223767"/>
    </source>
</evidence>
<accession>A0A222ZFV5</accession>
<dbReference type="KEGG" id="vg:40086355"/>
<reference evidence="1 2" key="1">
    <citation type="submission" date="2017-05" db="EMBL/GenBank/DDBJ databases">
        <authorList>
            <person name="Abboud M."/>
            <person name="Acosta Y."/>
            <person name="Adams S."/>
            <person name="Aguirre J."/>
            <person name="Ahmadi O."/>
            <person name="Arena A."/>
            <person name="Bacatan J."/>
            <person name="Barua M."/>
            <person name="Basualdo M."/>
            <person name="Bidas A."/>
            <person name="Charles M."/>
            <person name="Crespo D."/>
            <person name="Dahduli S."/>
            <person name="Darwiche R."/>
            <person name="De V.F."/>
            <person name="Demetrio M."/>
            <person name="Doyles K."/>
            <person name="Elias T."/>
            <person name="Feghali T."/>
            <person name="Fleetwood D."/>
            <person name="Grant K."/>
            <person name="Grinberg M."/>
            <person name="Haddabeh W."/>
            <person name="Hamwi G."/>
            <person name="Hanf T."/>
            <person name="Hussain A."/>
            <person name="Jennis A."/>
            <person name="Kang K."/>
            <person name="Khalique A."/>
            <person name="Majkut N."/>
            <person name="Minto B."/>
            <person name="Monsen-Collar K."/>
            <person name="Mubarka N."/>
            <person name="Nasser G."/>
            <person name="Navarro C."/>
            <person name="Oleksy A."/>
            <person name="Patel N."/>
            <person name="Rana M."/>
            <person name="Sanchez D."/>
            <person name="Santrich A."/>
            <person name="Sarpong L."/>
            <person name="Sato-Balagot R."/>
            <person name="Singh R."/>
            <person name="Tiozon A."/>
            <person name="Tolentino-Uri K."/>
            <person name="Toyosi O."/>
            <person name="Vasquez K."/>
            <person name="Wright D."/>
            <person name="Zangeneh M."/>
            <person name="Stoner T.H."/>
            <person name="Garlena R.A."/>
            <person name="Russell D.A."/>
            <person name="Pope W.H."/>
            <person name="Jacobs-Sera D."/>
            <person name="Hatfull G.F."/>
        </authorList>
    </citation>
    <scope>NUCLEOTIDE SEQUENCE [LARGE SCALE GENOMIC DNA]</scope>
</reference>
<dbReference type="InterPro" id="IPR018330">
    <property type="entry name" value="RecT_fam"/>
</dbReference>
<dbReference type="Proteomes" id="UP000223767">
    <property type="component" value="Segment"/>
</dbReference>
<dbReference type="GeneID" id="40086355"/>
<protein>
    <submittedName>
        <fullName evidence="1">RecT-like DNA pairing protein</fullName>
    </submittedName>
</protein>
<dbReference type="Pfam" id="PF03837">
    <property type="entry name" value="RecT"/>
    <property type="match status" value="1"/>
</dbReference>